<evidence type="ECO:0000259" key="9">
    <source>
        <dbReference type="PROSITE" id="PS50928"/>
    </source>
</evidence>
<dbReference type="InterPro" id="IPR035906">
    <property type="entry name" value="MetI-like_sf"/>
</dbReference>
<keyword evidence="7 8" id="KW-0472">Membrane</keyword>
<evidence type="ECO:0000256" key="2">
    <source>
        <dbReference type="ARBA" id="ARBA00007069"/>
    </source>
</evidence>
<keyword evidence="5 8" id="KW-0812">Transmembrane</keyword>
<feature type="domain" description="ABC transmembrane type-1" evidence="9">
    <location>
        <begin position="59"/>
        <end position="265"/>
    </location>
</feature>
<feature type="transmembrane region" description="Helical" evidence="8">
    <location>
        <begin position="62"/>
        <end position="82"/>
    </location>
</feature>
<dbReference type="RefSeq" id="WP_307421365.1">
    <property type="nucleotide sequence ID" value="NZ_JAUSVK010000001.1"/>
</dbReference>
<dbReference type="SUPFAM" id="SSF161098">
    <property type="entry name" value="MetI-like"/>
    <property type="match status" value="1"/>
</dbReference>
<evidence type="ECO:0000256" key="3">
    <source>
        <dbReference type="ARBA" id="ARBA00022448"/>
    </source>
</evidence>
<feature type="transmembrane region" description="Helical" evidence="8">
    <location>
        <begin position="94"/>
        <end position="117"/>
    </location>
</feature>
<gene>
    <name evidence="10" type="ORF">J3R73_000043</name>
</gene>
<dbReference type="PROSITE" id="PS50928">
    <property type="entry name" value="ABC_TM1"/>
    <property type="match status" value="1"/>
</dbReference>
<evidence type="ECO:0000256" key="4">
    <source>
        <dbReference type="ARBA" id="ARBA00022475"/>
    </source>
</evidence>
<feature type="transmembrane region" description="Helical" evidence="8">
    <location>
        <begin position="12"/>
        <end position="34"/>
    </location>
</feature>
<evidence type="ECO:0000313" key="11">
    <source>
        <dbReference type="Proteomes" id="UP001237448"/>
    </source>
</evidence>
<feature type="transmembrane region" description="Helical" evidence="8">
    <location>
        <begin position="189"/>
        <end position="217"/>
    </location>
</feature>
<name>A0ABU0F6K4_9HYPH</name>
<evidence type="ECO:0000256" key="1">
    <source>
        <dbReference type="ARBA" id="ARBA00004651"/>
    </source>
</evidence>
<evidence type="ECO:0000256" key="6">
    <source>
        <dbReference type="ARBA" id="ARBA00022989"/>
    </source>
</evidence>
<dbReference type="CDD" id="cd06261">
    <property type="entry name" value="TM_PBP2"/>
    <property type="match status" value="1"/>
</dbReference>
<keyword evidence="3 8" id="KW-0813">Transport</keyword>
<keyword evidence="4" id="KW-1003">Cell membrane</keyword>
<dbReference type="PANTHER" id="PTHR42929">
    <property type="entry name" value="INNER MEMBRANE ABC TRANSPORTER PERMEASE PROTEIN YDCU-RELATED-RELATED"/>
    <property type="match status" value="1"/>
</dbReference>
<evidence type="ECO:0000313" key="10">
    <source>
        <dbReference type="EMBL" id="MDQ0390251.1"/>
    </source>
</evidence>
<dbReference type="InterPro" id="IPR000515">
    <property type="entry name" value="MetI-like"/>
</dbReference>
<keyword evidence="11" id="KW-1185">Reference proteome</keyword>
<dbReference type="Gene3D" id="1.10.3720.10">
    <property type="entry name" value="MetI-like"/>
    <property type="match status" value="1"/>
</dbReference>
<proteinExistence type="inferred from homology"/>
<dbReference type="Pfam" id="PF00528">
    <property type="entry name" value="BPD_transp_1"/>
    <property type="match status" value="1"/>
</dbReference>
<comment type="similarity">
    <text evidence="2">Belongs to the binding-protein-dependent transport system permease family. CysTW subfamily.</text>
</comment>
<sequence>MDRRKVLEWTVFVAPLPVLLAVSYLLPLLGLFHWSVTEPSPGLGNYVRILVDPDIHAIMGRTLRICLLATVVSVMVAYLLAYHWVFGPLWRRRFIEICVLIPFWISVLIRAFGWLIVLRPKGLINDGLMAAHLISEPLTLVRNDLGVVIGMVHFMIPFAIFPIVSVMRQIDPRIPAAARGMGAGPIRRFVEVFLPLSMPGVIGAFFIVFVFTLGFFITPSILGGGRVVMLAEYIFTQMSQTADWGLGSALSVVLLLFVSAMIWLLSKLTRVETLIG</sequence>
<reference evidence="10 11" key="1">
    <citation type="submission" date="2023-07" db="EMBL/GenBank/DDBJ databases">
        <title>Genomic Encyclopedia of Type Strains, Phase IV (KMG-IV): sequencing the most valuable type-strain genomes for metagenomic binning, comparative biology and taxonomic classification.</title>
        <authorList>
            <person name="Goeker M."/>
        </authorList>
    </citation>
    <scope>NUCLEOTIDE SEQUENCE [LARGE SCALE GENOMIC DNA]</scope>
    <source>
        <strain evidence="10 11">DSM 5896</strain>
    </source>
</reference>
<feature type="transmembrane region" description="Helical" evidence="8">
    <location>
        <begin position="244"/>
        <end position="265"/>
    </location>
</feature>
<evidence type="ECO:0000256" key="5">
    <source>
        <dbReference type="ARBA" id="ARBA00022692"/>
    </source>
</evidence>
<accession>A0ABU0F6K4</accession>
<comment type="subcellular location">
    <subcellularLocation>
        <location evidence="1 8">Cell membrane</location>
        <topology evidence="1 8">Multi-pass membrane protein</topology>
    </subcellularLocation>
</comment>
<dbReference type="PANTHER" id="PTHR42929:SF5">
    <property type="entry name" value="ABC TRANSPORTER PERMEASE PROTEIN"/>
    <property type="match status" value="1"/>
</dbReference>
<dbReference type="Proteomes" id="UP001237448">
    <property type="component" value="Unassembled WGS sequence"/>
</dbReference>
<organism evidence="10 11">
    <name type="scientific">Labrys monachus</name>
    <dbReference type="NCBI Taxonomy" id="217067"/>
    <lineage>
        <taxon>Bacteria</taxon>
        <taxon>Pseudomonadati</taxon>
        <taxon>Pseudomonadota</taxon>
        <taxon>Alphaproteobacteria</taxon>
        <taxon>Hyphomicrobiales</taxon>
        <taxon>Xanthobacteraceae</taxon>
        <taxon>Labrys</taxon>
    </lineage>
</organism>
<feature type="transmembrane region" description="Helical" evidence="8">
    <location>
        <begin position="145"/>
        <end position="168"/>
    </location>
</feature>
<protein>
    <submittedName>
        <fullName evidence="10">Spermidine/putrescine transport system permease protein</fullName>
    </submittedName>
</protein>
<evidence type="ECO:0000256" key="8">
    <source>
        <dbReference type="RuleBase" id="RU363032"/>
    </source>
</evidence>
<evidence type="ECO:0000256" key="7">
    <source>
        <dbReference type="ARBA" id="ARBA00023136"/>
    </source>
</evidence>
<dbReference type="EMBL" id="JAUSVK010000001">
    <property type="protein sequence ID" value="MDQ0390251.1"/>
    <property type="molecule type" value="Genomic_DNA"/>
</dbReference>
<keyword evidence="6 8" id="KW-1133">Transmembrane helix</keyword>
<comment type="caution">
    <text evidence="10">The sequence shown here is derived from an EMBL/GenBank/DDBJ whole genome shotgun (WGS) entry which is preliminary data.</text>
</comment>